<evidence type="ECO:0000313" key="4">
    <source>
        <dbReference type="Proteomes" id="UP000196138"/>
    </source>
</evidence>
<dbReference type="Proteomes" id="UP000196138">
    <property type="component" value="Chromosome"/>
</dbReference>
<keyword evidence="2" id="KW-0732">Signal</keyword>
<evidence type="ECO:0000313" key="3">
    <source>
        <dbReference type="EMBL" id="ARU04216.1"/>
    </source>
</evidence>
<accession>A0A1Y0EKW6</accession>
<organism evidence="3 4">
    <name type="scientific">Comamonas serinivorans</name>
    <dbReference type="NCBI Taxonomy" id="1082851"/>
    <lineage>
        <taxon>Bacteria</taxon>
        <taxon>Pseudomonadati</taxon>
        <taxon>Pseudomonadota</taxon>
        <taxon>Betaproteobacteria</taxon>
        <taxon>Burkholderiales</taxon>
        <taxon>Comamonadaceae</taxon>
        <taxon>Comamonas</taxon>
    </lineage>
</organism>
<feature type="signal peptide" evidence="2">
    <location>
        <begin position="1"/>
        <end position="18"/>
    </location>
</feature>
<protein>
    <submittedName>
        <fullName evidence="3">Uncharacterized protein</fullName>
    </submittedName>
</protein>
<reference evidence="3 4" key="1">
    <citation type="submission" date="2017-05" db="EMBL/GenBank/DDBJ databases">
        <authorList>
            <person name="Song R."/>
            <person name="Chenine A.L."/>
            <person name="Ruprecht R.M."/>
        </authorList>
    </citation>
    <scope>NUCLEOTIDE SEQUENCE [LARGE SCALE GENOMIC DNA]</scope>
    <source>
        <strain evidence="3 4">DSM 26136</strain>
    </source>
</reference>
<evidence type="ECO:0000256" key="2">
    <source>
        <dbReference type="SAM" id="SignalP"/>
    </source>
</evidence>
<evidence type="ECO:0000256" key="1">
    <source>
        <dbReference type="SAM" id="MobiDB-lite"/>
    </source>
</evidence>
<dbReference type="KEGG" id="cser:CCO03_05575"/>
<dbReference type="EMBL" id="CP021455">
    <property type="protein sequence ID" value="ARU04216.1"/>
    <property type="molecule type" value="Genomic_DNA"/>
</dbReference>
<proteinExistence type="predicted"/>
<sequence length="178" mass="19047">MAWLACTVVWLASLPADAVEPTRADPPINVTPAAELRAADARRQRAMPAPAALATHPLADTRWHHQDDDGDTQVLHFAPQGRLTTSNPNDITPDNDRWSADAQGVVFSFNDGYARYEGRLQGHDRLTGTALNRQGRRWSWSATRLAAPSAAAVLAPSTDPAPVPKPVPAPGATPAPAR</sequence>
<feature type="compositionally biased region" description="Pro residues" evidence="1">
    <location>
        <begin position="159"/>
        <end position="178"/>
    </location>
</feature>
<name>A0A1Y0EKW6_9BURK</name>
<feature type="chain" id="PRO_5012101157" evidence="2">
    <location>
        <begin position="19"/>
        <end position="178"/>
    </location>
</feature>
<gene>
    <name evidence="3" type="ORF">CCO03_05575</name>
</gene>
<feature type="region of interest" description="Disordered" evidence="1">
    <location>
        <begin position="151"/>
        <end position="178"/>
    </location>
</feature>
<dbReference type="AlphaFoldDB" id="A0A1Y0EKW6"/>
<keyword evidence="4" id="KW-1185">Reference proteome</keyword>